<keyword evidence="2" id="KW-1185">Reference proteome</keyword>
<dbReference type="OrthoDB" id="5450120at2"/>
<accession>A0A318JR99</accession>
<evidence type="ECO:0000313" key="2">
    <source>
        <dbReference type="Proteomes" id="UP000248395"/>
    </source>
</evidence>
<comment type="caution">
    <text evidence="1">The sequence shown here is derived from an EMBL/GenBank/DDBJ whole genome shotgun (WGS) entry which is preliminary data.</text>
</comment>
<reference evidence="1 2" key="1">
    <citation type="submission" date="2018-05" db="EMBL/GenBank/DDBJ databases">
        <title>Genomic Encyclopedia of Type Strains, Phase IV (KMG-IV): sequencing the most valuable type-strain genomes for metagenomic binning, comparative biology and taxonomic classification.</title>
        <authorList>
            <person name="Goeker M."/>
        </authorList>
    </citation>
    <scope>NUCLEOTIDE SEQUENCE [LARGE SCALE GENOMIC DNA]</scope>
    <source>
        <strain evidence="1 2">DSM 25134</strain>
    </source>
</reference>
<protein>
    <recommendedName>
        <fullName evidence="3">Lipoprotein</fullName>
    </recommendedName>
</protein>
<dbReference type="EMBL" id="QJKC01000001">
    <property type="protein sequence ID" value="PXX51036.1"/>
    <property type="molecule type" value="Genomic_DNA"/>
</dbReference>
<sequence>MRFGLLVLLLGCGLAGCSGKESTTSSAAPASTAPANNTAHEQVGSQTLAEERSLDQIAAAEPVTVPRHHYVIEENGEYGYEPSVSQTQRQNGQVAADISMVRYRGVIKGYHTLTSTKNRITTTLRCKDPCEFAKISNSVGNITSDPETMRLAQGSLGWAMTQDAMNGQLQVYRKP</sequence>
<gene>
    <name evidence="1" type="ORF">DFR38_10193</name>
</gene>
<evidence type="ECO:0000313" key="1">
    <source>
        <dbReference type="EMBL" id="PXX51036.1"/>
    </source>
</evidence>
<dbReference type="Proteomes" id="UP000248395">
    <property type="component" value="Unassembled WGS sequence"/>
</dbReference>
<evidence type="ECO:0008006" key="3">
    <source>
        <dbReference type="Google" id="ProtNLM"/>
    </source>
</evidence>
<name>A0A318JR99_9NEIS</name>
<organism evidence="1 2">
    <name type="scientific">Aquitalea magnusonii</name>
    <dbReference type="NCBI Taxonomy" id="332411"/>
    <lineage>
        <taxon>Bacteria</taxon>
        <taxon>Pseudomonadati</taxon>
        <taxon>Pseudomonadota</taxon>
        <taxon>Betaproteobacteria</taxon>
        <taxon>Neisseriales</taxon>
        <taxon>Chromobacteriaceae</taxon>
        <taxon>Aquitalea</taxon>
    </lineage>
</organism>
<proteinExistence type="predicted"/>
<dbReference type="PROSITE" id="PS51257">
    <property type="entry name" value="PROKAR_LIPOPROTEIN"/>
    <property type="match status" value="1"/>
</dbReference>
<dbReference type="RefSeq" id="WP_146215877.1">
    <property type="nucleotide sequence ID" value="NZ_LNQU01000029.1"/>
</dbReference>
<dbReference type="AlphaFoldDB" id="A0A318JR99"/>